<name>A0ABW1RWH8_9LACO</name>
<dbReference type="PANTHER" id="PTHR45947:SF3">
    <property type="entry name" value="SULFOQUINOVOSYL TRANSFERASE SQD2"/>
    <property type="match status" value="1"/>
</dbReference>
<proteinExistence type="predicted"/>
<reference evidence="3" key="1">
    <citation type="journal article" date="2019" name="Int. J. Syst. Evol. Microbiol.">
        <title>The Global Catalogue of Microorganisms (GCM) 10K type strain sequencing project: providing services to taxonomists for standard genome sequencing and annotation.</title>
        <authorList>
            <consortium name="The Broad Institute Genomics Platform"/>
            <consortium name="The Broad Institute Genome Sequencing Center for Infectious Disease"/>
            <person name="Wu L."/>
            <person name="Ma J."/>
        </authorList>
    </citation>
    <scope>NUCLEOTIDE SEQUENCE [LARGE SCALE GENOMIC DNA]</scope>
    <source>
        <strain evidence="3">CCM 8933</strain>
    </source>
</reference>
<dbReference type="Proteomes" id="UP001596282">
    <property type="component" value="Unassembled WGS sequence"/>
</dbReference>
<gene>
    <name evidence="2" type="ORF">ACFP5Y_00725</name>
</gene>
<dbReference type="Pfam" id="PF00534">
    <property type="entry name" value="Glycos_transf_1"/>
    <property type="match status" value="1"/>
</dbReference>
<accession>A0ABW1RWH8</accession>
<dbReference type="EC" id="2.4.-.-" evidence="2"/>
<sequence>MRVLVVGDFLKSSGMTNYIFNVIGNISSSDLKFEALAVSGSEECKERVENLGWKFHVIAPANGSLIKHNLQAFSFFKKNASKYDVIHFNETALWNFLPIVFANYFCSGKIVINSHNTYFASDGKWIVFKVLEVLHAIGKKVVSKTRPINIAVSEEAATWMFEKKTIRLNNYKVISNGIDLKEFTFNQKSRSVYRKKLKVKDDEILFGNVGILNQRKNQLRLLDIFKDILSKTPSARLVLIGDGPLLNKIQDKIIELDLSEKVIMTGKISNVRDYYQAMDALVMPSYNEGLSTVLLEAQTIGLKIFPSKEMPLGNYLDSLVFPISLKKSNKEWATVINDKMGSYRRTSHLEAMKKRNYDLSSASECISEIYLGGIN</sequence>
<keyword evidence="3" id="KW-1185">Reference proteome</keyword>
<evidence type="ECO:0000313" key="3">
    <source>
        <dbReference type="Proteomes" id="UP001596282"/>
    </source>
</evidence>
<keyword evidence="2" id="KW-0808">Transferase</keyword>
<protein>
    <submittedName>
        <fullName evidence="2">Glycosyltransferase</fullName>
        <ecNumber evidence="2">2.4.-.-</ecNumber>
    </submittedName>
</protein>
<organism evidence="2 3">
    <name type="scientific">Lactiplantibacillus daowaiensis</name>
    <dbReference type="NCBI Taxonomy" id="2559918"/>
    <lineage>
        <taxon>Bacteria</taxon>
        <taxon>Bacillati</taxon>
        <taxon>Bacillota</taxon>
        <taxon>Bacilli</taxon>
        <taxon>Lactobacillales</taxon>
        <taxon>Lactobacillaceae</taxon>
        <taxon>Lactiplantibacillus</taxon>
    </lineage>
</organism>
<dbReference type="RefSeq" id="WP_137628335.1">
    <property type="nucleotide sequence ID" value="NZ_BJDJ01000007.1"/>
</dbReference>
<comment type="caution">
    <text evidence="2">The sequence shown here is derived from an EMBL/GenBank/DDBJ whole genome shotgun (WGS) entry which is preliminary data.</text>
</comment>
<dbReference type="InterPro" id="IPR001296">
    <property type="entry name" value="Glyco_trans_1"/>
</dbReference>
<dbReference type="GO" id="GO:0016757">
    <property type="term" value="F:glycosyltransferase activity"/>
    <property type="evidence" value="ECO:0007669"/>
    <property type="project" value="UniProtKB-KW"/>
</dbReference>
<keyword evidence="2" id="KW-0328">Glycosyltransferase</keyword>
<dbReference type="Gene3D" id="3.40.50.2000">
    <property type="entry name" value="Glycogen Phosphorylase B"/>
    <property type="match status" value="2"/>
</dbReference>
<dbReference type="InterPro" id="IPR050194">
    <property type="entry name" value="Glycosyltransferase_grp1"/>
</dbReference>
<dbReference type="EMBL" id="JBHSSC010000004">
    <property type="protein sequence ID" value="MFC6179780.1"/>
    <property type="molecule type" value="Genomic_DNA"/>
</dbReference>
<dbReference type="PANTHER" id="PTHR45947">
    <property type="entry name" value="SULFOQUINOVOSYL TRANSFERASE SQD2"/>
    <property type="match status" value="1"/>
</dbReference>
<dbReference type="SUPFAM" id="SSF53756">
    <property type="entry name" value="UDP-Glycosyltransferase/glycogen phosphorylase"/>
    <property type="match status" value="1"/>
</dbReference>
<evidence type="ECO:0000259" key="1">
    <source>
        <dbReference type="Pfam" id="PF00534"/>
    </source>
</evidence>
<feature type="domain" description="Glycosyl transferase family 1" evidence="1">
    <location>
        <begin position="192"/>
        <end position="304"/>
    </location>
</feature>
<evidence type="ECO:0000313" key="2">
    <source>
        <dbReference type="EMBL" id="MFC6179780.1"/>
    </source>
</evidence>